<organism evidence="3 4">
    <name type="scientific">Candidatus Woesebacteria bacterium RIFCSPHIGHO2_01_FULL_38_9</name>
    <dbReference type="NCBI Taxonomy" id="1802492"/>
    <lineage>
        <taxon>Bacteria</taxon>
        <taxon>Candidatus Woeseibacteriota</taxon>
    </lineage>
</organism>
<protein>
    <recommendedName>
        <fullName evidence="2">Bacterial Ig domain-containing protein</fullName>
    </recommendedName>
</protein>
<name>A0A1F7Y3L4_9BACT</name>
<dbReference type="InterPro" id="IPR041498">
    <property type="entry name" value="Big_6"/>
</dbReference>
<dbReference type="AlphaFoldDB" id="A0A1F7Y3L4"/>
<feature type="domain" description="Bacterial Ig" evidence="2">
    <location>
        <begin position="76"/>
        <end position="138"/>
    </location>
</feature>
<dbReference type="Pfam" id="PF09136">
    <property type="entry name" value="Glucodextran_B"/>
    <property type="match status" value="1"/>
</dbReference>
<dbReference type="Gene3D" id="2.60.40.10">
    <property type="entry name" value="Immunoglobulins"/>
    <property type="match status" value="2"/>
</dbReference>
<dbReference type="Pfam" id="PF17936">
    <property type="entry name" value="Big_6"/>
    <property type="match status" value="1"/>
</dbReference>
<keyword evidence="1" id="KW-1133">Transmembrane helix</keyword>
<gene>
    <name evidence="3" type="ORF">A2714_00050</name>
</gene>
<dbReference type="InterPro" id="IPR013783">
    <property type="entry name" value="Ig-like_fold"/>
</dbReference>
<dbReference type="Proteomes" id="UP000178419">
    <property type="component" value="Unassembled WGS sequence"/>
</dbReference>
<sequence>MYSRRLKTEEVRNKRWALIFVVLTIGTVLLLITYGLPGIAKFSAFLTELRQTSEAVESSDTTPPPPPRLNLLPKATNDEKVEIRGTTEPGATVTILLNDEGEDILANSEGEFSLNLTLSNEINTVSAKATDNSGNASQYSEDFTIILDKEPPKLEVSKPKDGNEFYGSNQRQIVFEGLTDEGAQVQINNRFVVVEPDGSFAFATSLSEGDNEFKIKAEDSSGNVTENTLKVRFTP</sequence>
<keyword evidence="1" id="KW-0812">Transmembrane</keyword>
<proteinExistence type="predicted"/>
<evidence type="ECO:0000256" key="1">
    <source>
        <dbReference type="SAM" id="Phobius"/>
    </source>
</evidence>
<evidence type="ECO:0000313" key="4">
    <source>
        <dbReference type="Proteomes" id="UP000178419"/>
    </source>
</evidence>
<accession>A0A1F7Y3L4</accession>
<feature type="transmembrane region" description="Helical" evidence="1">
    <location>
        <begin position="16"/>
        <end position="36"/>
    </location>
</feature>
<comment type="caution">
    <text evidence="3">The sequence shown here is derived from an EMBL/GenBank/DDBJ whole genome shotgun (WGS) entry which is preliminary data.</text>
</comment>
<dbReference type="NCBIfam" id="NF033510">
    <property type="entry name" value="Ca_tandemer"/>
    <property type="match status" value="1"/>
</dbReference>
<reference evidence="3 4" key="1">
    <citation type="journal article" date="2016" name="Nat. Commun.">
        <title>Thousands of microbial genomes shed light on interconnected biogeochemical processes in an aquifer system.</title>
        <authorList>
            <person name="Anantharaman K."/>
            <person name="Brown C.T."/>
            <person name="Hug L.A."/>
            <person name="Sharon I."/>
            <person name="Castelle C.J."/>
            <person name="Probst A.J."/>
            <person name="Thomas B.C."/>
            <person name="Singh A."/>
            <person name="Wilkins M.J."/>
            <person name="Karaoz U."/>
            <person name="Brodie E.L."/>
            <person name="Williams K.H."/>
            <person name="Hubbard S.S."/>
            <person name="Banfield J.F."/>
        </authorList>
    </citation>
    <scope>NUCLEOTIDE SEQUENCE [LARGE SCALE GENOMIC DNA]</scope>
</reference>
<dbReference type="EMBL" id="MGGE01000014">
    <property type="protein sequence ID" value="OGM21499.1"/>
    <property type="molecule type" value="Genomic_DNA"/>
</dbReference>
<keyword evidence="1" id="KW-0472">Membrane</keyword>
<evidence type="ECO:0000313" key="3">
    <source>
        <dbReference type="EMBL" id="OGM21499.1"/>
    </source>
</evidence>
<evidence type="ECO:0000259" key="2">
    <source>
        <dbReference type="Pfam" id="PF17936"/>
    </source>
</evidence>